<dbReference type="InterPro" id="IPR007527">
    <property type="entry name" value="Znf_SWIM"/>
</dbReference>
<keyword evidence="1" id="KW-0863">Zinc-finger</keyword>
<feature type="domain" description="SWIM-type" evidence="2">
    <location>
        <begin position="132"/>
        <end position="163"/>
    </location>
</feature>
<dbReference type="EMBL" id="BSXT01006158">
    <property type="protein sequence ID" value="GMF62053.1"/>
    <property type="molecule type" value="Genomic_DNA"/>
</dbReference>
<dbReference type="AlphaFoldDB" id="A0A9W7D7B6"/>
<keyword evidence="1" id="KW-0862">Zinc</keyword>
<gene>
    <name evidence="3" type="ORF">Pfra01_002705500</name>
</gene>
<comment type="caution">
    <text evidence="3">The sequence shown here is derived from an EMBL/GenBank/DDBJ whole genome shotgun (WGS) entry which is preliminary data.</text>
</comment>
<proteinExistence type="predicted"/>
<protein>
    <submittedName>
        <fullName evidence="3">Unnamed protein product</fullName>
    </submittedName>
</protein>
<evidence type="ECO:0000313" key="4">
    <source>
        <dbReference type="Proteomes" id="UP001165121"/>
    </source>
</evidence>
<dbReference type="OrthoDB" id="142772at2759"/>
<sequence>MFDTLRLLRKLAVICEDATADNYNPTSSIGNPPSTLAKTARTLVHAKQLVLYKTGVTGIANIVQLSYFNSDSRRLVEASNIAFLRLITSKTTGQLHEKLGRRQRRKTSAMHINAMKWSLCMANRMKMPTAGWIVDISADKCGCRYFIKMGHCCHLLGARILIGDKTYLGGRCCDRLKDHCSGATHSVNLHISATNGYIWVGHMQCGHHS</sequence>
<dbReference type="Proteomes" id="UP001165121">
    <property type="component" value="Unassembled WGS sequence"/>
</dbReference>
<keyword evidence="1" id="KW-0479">Metal-binding</keyword>
<organism evidence="3 4">
    <name type="scientific">Phytophthora fragariaefolia</name>
    <dbReference type="NCBI Taxonomy" id="1490495"/>
    <lineage>
        <taxon>Eukaryota</taxon>
        <taxon>Sar</taxon>
        <taxon>Stramenopiles</taxon>
        <taxon>Oomycota</taxon>
        <taxon>Peronosporomycetes</taxon>
        <taxon>Peronosporales</taxon>
        <taxon>Peronosporaceae</taxon>
        <taxon>Phytophthora</taxon>
    </lineage>
</organism>
<evidence type="ECO:0000259" key="2">
    <source>
        <dbReference type="PROSITE" id="PS50966"/>
    </source>
</evidence>
<dbReference type="GO" id="GO:0008270">
    <property type="term" value="F:zinc ion binding"/>
    <property type="evidence" value="ECO:0007669"/>
    <property type="project" value="UniProtKB-KW"/>
</dbReference>
<dbReference type="PROSITE" id="PS50966">
    <property type="entry name" value="ZF_SWIM"/>
    <property type="match status" value="1"/>
</dbReference>
<evidence type="ECO:0000313" key="3">
    <source>
        <dbReference type="EMBL" id="GMF62053.1"/>
    </source>
</evidence>
<evidence type="ECO:0000256" key="1">
    <source>
        <dbReference type="PROSITE-ProRule" id="PRU00325"/>
    </source>
</evidence>
<keyword evidence="4" id="KW-1185">Reference proteome</keyword>
<accession>A0A9W7D7B6</accession>
<name>A0A9W7D7B6_9STRA</name>
<reference evidence="3" key="1">
    <citation type="submission" date="2023-04" db="EMBL/GenBank/DDBJ databases">
        <title>Phytophthora fragariaefolia NBRC 109709.</title>
        <authorList>
            <person name="Ichikawa N."/>
            <person name="Sato H."/>
            <person name="Tonouchi N."/>
        </authorList>
    </citation>
    <scope>NUCLEOTIDE SEQUENCE</scope>
    <source>
        <strain evidence="3">NBRC 109709</strain>
    </source>
</reference>